<dbReference type="InterPro" id="IPR002048">
    <property type="entry name" value="EF_hand_dom"/>
</dbReference>
<dbReference type="CDD" id="cd08598">
    <property type="entry name" value="PI-PLC1c_yeast"/>
    <property type="match status" value="1"/>
</dbReference>
<dbReference type="CDD" id="cd13360">
    <property type="entry name" value="PH_PLC_fungal"/>
    <property type="match status" value="1"/>
</dbReference>
<reference evidence="11 12" key="1">
    <citation type="journal article" date="2015" name="Sci. Rep.">
        <title>Chromosome-level genome map provides insights into diverse defense mechanisms in the medicinal fungus Ganoderma sinense.</title>
        <authorList>
            <person name="Zhu Y."/>
            <person name="Xu J."/>
            <person name="Sun C."/>
            <person name="Zhou S."/>
            <person name="Xu H."/>
            <person name="Nelson D.R."/>
            <person name="Qian J."/>
            <person name="Song J."/>
            <person name="Luo H."/>
            <person name="Xiang L."/>
            <person name="Li Y."/>
            <person name="Xu Z."/>
            <person name="Ji A."/>
            <person name="Wang L."/>
            <person name="Lu S."/>
            <person name="Hayward A."/>
            <person name="Sun W."/>
            <person name="Li X."/>
            <person name="Schwartz D.C."/>
            <person name="Wang Y."/>
            <person name="Chen S."/>
        </authorList>
    </citation>
    <scope>NUCLEOTIDE SEQUENCE [LARGE SCALE GENOMIC DNA]</scope>
    <source>
        <strain evidence="11 12">ZZ0214-1</strain>
    </source>
</reference>
<dbReference type="GO" id="GO:0048015">
    <property type="term" value="P:phosphatidylinositol-mediated signaling"/>
    <property type="evidence" value="ECO:0007669"/>
    <property type="project" value="TreeGrafter"/>
</dbReference>
<comment type="catalytic activity">
    <reaction evidence="6">
        <text>a 1,2-diacyl-sn-glycero-3-phospho-(1D-myo-inositol-4,5-bisphosphate) + H2O = 1D-myo-inositol 1,4,5-trisphosphate + a 1,2-diacyl-sn-glycerol + H(+)</text>
        <dbReference type="Rhea" id="RHEA:33179"/>
        <dbReference type="ChEBI" id="CHEBI:15377"/>
        <dbReference type="ChEBI" id="CHEBI:15378"/>
        <dbReference type="ChEBI" id="CHEBI:17815"/>
        <dbReference type="ChEBI" id="CHEBI:58456"/>
        <dbReference type="ChEBI" id="CHEBI:203600"/>
        <dbReference type="EC" id="3.1.4.11"/>
    </reaction>
</comment>
<dbReference type="PANTHER" id="PTHR10336">
    <property type="entry name" value="PHOSPHOINOSITIDE-SPECIFIC PHOSPHOLIPASE C FAMILY PROTEIN"/>
    <property type="match status" value="1"/>
</dbReference>
<dbReference type="Gene3D" id="3.20.20.190">
    <property type="entry name" value="Phosphatidylinositol (PI) phosphodiesterase"/>
    <property type="match status" value="1"/>
</dbReference>
<keyword evidence="2 6" id="KW-0378">Hydrolase</keyword>
<feature type="region of interest" description="Disordered" evidence="7">
    <location>
        <begin position="787"/>
        <end position="811"/>
    </location>
</feature>
<dbReference type="PANTHER" id="PTHR10336:SF36">
    <property type="entry name" value="1-PHOSPHATIDYLINOSITOL 4,5-BISPHOSPHATE PHOSPHODIESTERASE BETA-4"/>
    <property type="match status" value="1"/>
</dbReference>
<evidence type="ECO:0000256" key="7">
    <source>
        <dbReference type="SAM" id="MobiDB-lite"/>
    </source>
</evidence>
<dbReference type="SUPFAM" id="SSF50729">
    <property type="entry name" value="PH domain-like"/>
    <property type="match status" value="1"/>
</dbReference>
<dbReference type="PROSITE" id="PS50007">
    <property type="entry name" value="PIPLC_X_DOMAIN"/>
    <property type="match status" value="1"/>
</dbReference>
<dbReference type="CDD" id="cd00275">
    <property type="entry name" value="C2_PLC_like"/>
    <property type="match status" value="1"/>
</dbReference>
<dbReference type="GO" id="GO:0005509">
    <property type="term" value="F:calcium ion binding"/>
    <property type="evidence" value="ECO:0007669"/>
    <property type="project" value="InterPro"/>
</dbReference>
<evidence type="ECO:0000259" key="8">
    <source>
        <dbReference type="PROSITE" id="PS50004"/>
    </source>
</evidence>
<dbReference type="SMART" id="SM00239">
    <property type="entry name" value="C2"/>
    <property type="match status" value="1"/>
</dbReference>
<evidence type="ECO:0000313" key="11">
    <source>
        <dbReference type="EMBL" id="PIL28805.1"/>
    </source>
</evidence>
<dbReference type="InterPro" id="IPR011992">
    <property type="entry name" value="EF-hand-dom_pair"/>
</dbReference>
<dbReference type="PRINTS" id="PR00390">
    <property type="entry name" value="PHPHLIPASEC"/>
</dbReference>
<dbReference type="EC" id="3.1.4.11" evidence="1 6"/>
<feature type="domain" description="EF-hand" evidence="10">
    <location>
        <begin position="396"/>
        <end position="431"/>
    </location>
</feature>
<feature type="compositionally biased region" description="Basic residues" evidence="7">
    <location>
        <begin position="136"/>
        <end position="146"/>
    </location>
</feature>
<dbReference type="EMBL" id="AYKW01000023">
    <property type="protein sequence ID" value="PIL28805.1"/>
    <property type="molecule type" value="Genomic_DNA"/>
</dbReference>
<feature type="region of interest" description="Disordered" evidence="7">
    <location>
        <begin position="188"/>
        <end position="208"/>
    </location>
</feature>
<dbReference type="SMART" id="SM00148">
    <property type="entry name" value="PLCXc"/>
    <property type="match status" value="1"/>
</dbReference>
<feature type="compositionally biased region" description="Low complexity" evidence="7">
    <location>
        <begin position="192"/>
        <end position="208"/>
    </location>
</feature>
<dbReference type="InterPro" id="IPR011993">
    <property type="entry name" value="PH-like_dom_sf"/>
</dbReference>
<dbReference type="Pfam" id="PF00168">
    <property type="entry name" value="C2"/>
    <property type="match status" value="2"/>
</dbReference>
<dbReference type="SMART" id="SM00149">
    <property type="entry name" value="PLCYc"/>
    <property type="match status" value="1"/>
</dbReference>
<sequence>MPSSDSAGRLHAHAPGRMLHRAAALLTTKGEPVPAVADAILAVGPESEYEPLRRRRTDGGSRIGGSIRRTLSQVKGVGTTVARRASFKRPPPQSPPTSASSLSTRTASSASDEHTAPLPTAPASSTTFMLSPVSWAKRRKSQSHRRAQSEVLPTRPRVHHAHSPSAVAEIAPDSPFIDSLSVLPTPLSGMASLPESPSPSVEQPQQPESHLLQEEYHVNEVVSPVAQPSPGADAAVPQILQQGIPMLKVSAKKQKRYVFKLDPDQGQIVWESKKFRFIPIENIKELRCGADARYYREQFQLAQEYEDKWLTIVYILDGGYKTLHLIAATREIFQMWDTTLRRLYAIRQQLMSGLGSADVRQAIWEKQFWKGADEEQDQRLDFDDVERLCRRLNINPSREDLLRRFKQADSQNRGYLDFADFKLFVKSLKARPELDRLFLKITNGEPSLKFAAFEQFMRSTQKSSSSREELEQLFLRYATPPKGEKAPGSPMQTSLDLAMRSVSISGQPLPPPPPSAPTPSSAPASGPATTSLSPPAAPSPVSPLTVESATMSKTGFTSFLLSADNSAFADQHGRIEHDMTRPLPEYFISSSHNTYLVGHQLVGESTIEGYIRALLHSCRSVELDIYDGDTEPVVYHGRTLTSKVSVREICTAIAKYAFVASPYPIIISAEIHCSVPQQVQLVAIMKDVFGDALVIAPPEGRPKLEVLPSPEDLKGRVLLKAKNLYVSQKAGSTDKEIIVEAESSTTDTASDSDLASEVRHEWRKAREAEVELIKDLKSEFKKAKGALNRVRSPAPKAAPPSGQAPATPQPPKVKMSMELVSLLVYTVGVKCRGLNKKEQYAPEHIFSLSENTANKLLKQITGMNDLIKHNRTHLVRTYPKGTRIGSTNYEPHRYWSAGCHLVAINWQTFDLGYMINHAMFQRNGRAGYVLKPLALRTSDKQVLSKRTNHFLNVTVISAQQLPRPKDSQGREIIDKSVVDPFVEVSIHIPDWTHSPFLPTDSPSPIATTAPAAAYSPPTAGSATAATSARTVACRTGVVKNNGFNPVWEQQLCLPFDLVGDMRDLVFVRFSVRQEDKDDDEPLAVYCASLGSLNSGYRHLPLHDAQLSQYLFSTLFVKIEVADA</sequence>
<dbReference type="GO" id="GO:0051209">
    <property type="term" value="P:release of sequestered calcium ion into cytosol"/>
    <property type="evidence" value="ECO:0007669"/>
    <property type="project" value="TreeGrafter"/>
</dbReference>
<keyword evidence="5" id="KW-0807">Transducer</keyword>
<dbReference type="InterPro" id="IPR035892">
    <property type="entry name" value="C2_domain_sf"/>
</dbReference>
<dbReference type="Gene3D" id="2.30.29.30">
    <property type="entry name" value="Pleckstrin-homology domain (PH domain)/Phosphotyrosine-binding domain (PTB)"/>
    <property type="match status" value="1"/>
</dbReference>
<dbReference type="PROSITE" id="PS50004">
    <property type="entry name" value="C2"/>
    <property type="match status" value="1"/>
</dbReference>
<dbReference type="Pfam" id="PF00388">
    <property type="entry name" value="PI-PLC-X"/>
    <property type="match status" value="1"/>
</dbReference>
<feature type="compositionally biased region" description="Pro residues" evidence="7">
    <location>
        <begin position="508"/>
        <end position="517"/>
    </location>
</feature>
<feature type="compositionally biased region" description="Low complexity" evidence="7">
    <location>
        <begin position="96"/>
        <end position="110"/>
    </location>
</feature>
<evidence type="ECO:0000313" key="12">
    <source>
        <dbReference type="Proteomes" id="UP000230002"/>
    </source>
</evidence>
<dbReference type="InterPro" id="IPR000008">
    <property type="entry name" value="C2_dom"/>
</dbReference>
<evidence type="ECO:0000256" key="3">
    <source>
        <dbReference type="ARBA" id="ARBA00022963"/>
    </source>
</evidence>
<evidence type="ECO:0000256" key="1">
    <source>
        <dbReference type="ARBA" id="ARBA00012368"/>
    </source>
</evidence>
<evidence type="ECO:0000256" key="5">
    <source>
        <dbReference type="ARBA" id="ARBA00023224"/>
    </source>
</evidence>
<keyword evidence="3 6" id="KW-0442">Lipid degradation</keyword>
<keyword evidence="4 6" id="KW-0443">Lipid metabolism</keyword>
<dbReference type="Gene3D" id="2.60.40.150">
    <property type="entry name" value="C2 domain"/>
    <property type="match status" value="1"/>
</dbReference>
<dbReference type="CDD" id="cd16207">
    <property type="entry name" value="EFh_ScPlc1p_like"/>
    <property type="match status" value="1"/>
</dbReference>
<evidence type="ECO:0000259" key="10">
    <source>
        <dbReference type="PROSITE" id="PS50222"/>
    </source>
</evidence>
<evidence type="ECO:0000256" key="4">
    <source>
        <dbReference type="ARBA" id="ARBA00023098"/>
    </source>
</evidence>
<dbReference type="PROSITE" id="PS50222">
    <property type="entry name" value="EF_HAND_2"/>
    <property type="match status" value="1"/>
</dbReference>
<dbReference type="GO" id="GO:0016042">
    <property type="term" value="P:lipid catabolic process"/>
    <property type="evidence" value="ECO:0007669"/>
    <property type="project" value="UniProtKB-KW"/>
</dbReference>
<protein>
    <recommendedName>
        <fullName evidence="1 6">Phosphoinositide phospholipase C</fullName>
        <ecNumber evidence="1 6">3.1.4.11</ecNumber>
    </recommendedName>
</protein>
<dbReference type="InterPro" id="IPR037755">
    <property type="entry name" value="Plc1_PH"/>
</dbReference>
<name>A0A2G8S4Y4_9APHY</name>
<evidence type="ECO:0000259" key="9">
    <source>
        <dbReference type="PROSITE" id="PS50008"/>
    </source>
</evidence>
<dbReference type="SUPFAM" id="SSF51695">
    <property type="entry name" value="PLC-like phosphodiesterases"/>
    <property type="match status" value="1"/>
</dbReference>
<feature type="region of interest" description="Disordered" evidence="7">
    <location>
        <begin position="503"/>
        <end position="546"/>
    </location>
</feature>
<comment type="caution">
    <text evidence="11">The sequence shown here is derived from an EMBL/GenBank/DDBJ whole genome shotgun (WGS) entry which is preliminary data.</text>
</comment>
<dbReference type="SUPFAM" id="SSF49562">
    <property type="entry name" value="C2 domain (Calcium/lipid-binding domain, CaLB)"/>
    <property type="match status" value="1"/>
</dbReference>
<feature type="domain" description="C2" evidence="8">
    <location>
        <begin position="931"/>
        <end position="1103"/>
    </location>
</feature>
<dbReference type="GO" id="GO:0004435">
    <property type="term" value="F:phosphatidylinositol-4,5-bisphosphate phospholipase C activity"/>
    <property type="evidence" value="ECO:0007669"/>
    <property type="project" value="UniProtKB-EC"/>
</dbReference>
<dbReference type="Pfam" id="PF00387">
    <property type="entry name" value="PI-PLC-Y"/>
    <property type="match status" value="1"/>
</dbReference>
<feature type="domain" description="PI-PLC Y-box" evidence="9">
    <location>
        <begin position="819"/>
        <end position="936"/>
    </location>
</feature>
<dbReference type="InterPro" id="IPR017946">
    <property type="entry name" value="PLC-like_Pdiesterase_TIM-brl"/>
</dbReference>
<evidence type="ECO:0000256" key="2">
    <source>
        <dbReference type="ARBA" id="ARBA00022801"/>
    </source>
</evidence>
<dbReference type="Proteomes" id="UP000230002">
    <property type="component" value="Unassembled WGS sequence"/>
</dbReference>
<dbReference type="OrthoDB" id="269822at2759"/>
<feature type="region of interest" description="Disordered" evidence="7">
    <location>
        <begin position="48"/>
        <end position="170"/>
    </location>
</feature>
<dbReference type="STRING" id="1077348.A0A2G8S4Y4"/>
<dbReference type="PROSITE" id="PS50008">
    <property type="entry name" value="PIPLC_Y_DOMAIN"/>
    <property type="match status" value="1"/>
</dbReference>
<dbReference type="InterPro" id="IPR001192">
    <property type="entry name" value="PI-PLC_fam"/>
</dbReference>
<organism evidence="11 12">
    <name type="scientific">Ganoderma sinense ZZ0214-1</name>
    <dbReference type="NCBI Taxonomy" id="1077348"/>
    <lineage>
        <taxon>Eukaryota</taxon>
        <taxon>Fungi</taxon>
        <taxon>Dikarya</taxon>
        <taxon>Basidiomycota</taxon>
        <taxon>Agaricomycotina</taxon>
        <taxon>Agaricomycetes</taxon>
        <taxon>Polyporales</taxon>
        <taxon>Polyporaceae</taxon>
        <taxon>Ganoderma</taxon>
    </lineage>
</organism>
<proteinExistence type="predicted"/>
<gene>
    <name evidence="11" type="ORF">GSI_08849</name>
</gene>
<dbReference type="AlphaFoldDB" id="A0A2G8S4Y4"/>
<evidence type="ECO:0000256" key="6">
    <source>
        <dbReference type="RuleBase" id="RU361133"/>
    </source>
</evidence>
<feature type="compositionally biased region" description="Low complexity" evidence="7">
    <location>
        <begin position="518"/>
        <end position="534"/>
    </location>
</feature>
<dbReference type="InterPro" id="IPR000909">
    <property type="entry name" value="PLipase_C_PInositol-sp_X_dom"/>
</dbReference>
<keyword evidence="12" id="KW-1185">Reference proteome</keyword>
<dbReference type="Gene3D" id="1.10.238.10">
    <property type="entry name" value="EF-hand"/>
    <property type="match status" value="2"/>
</dbReference>
<dbReference type="InterPro" id="IPR001711">
    <property type="entry name" value="PLipase_C_Pinositol-sp_Y"/>
</dbReference>
<accession>A0A2G8S4Y4</accession>
<dbReference type="SUPFAM" id="SSF47473">
    <property type="entry name" value="EF-hand"/>
    <property type="match status" value="1"/>
</dbReference>